<sequence length="267" mass="30863">MNEYKAMGSITLRLLEYINDAPKKDINYEIALTLLNNFDKVKKMNITEISELCYVSPATISRFCRMIGFSNFSEFKTVSNIKFSLENDYSRELLTTGREDIKAAFKNYTNSLMENMNYVLDNINYDDIDYIAKKIYETEKVAFFASQFAYSVGKHLQGRLILTGKYIETYPYYEKQLECAHNLDSESLAIITSIEGSYFFKYMEIIEALKNNNVKIVVITQNVNSKLADIADKILVCGKSNSNNEGRELALYLTEMLIFRYCTLFSK</sequence>
<dbReference type="Pfam" id="PF01380">
    <property type="entry name" value="SIS"/>
    <property type="match status" value="1"/>
</dbReference>
<dbReference type="GO" id="GO:0003677">
    <property type="term" value="F:DNA binding"/>
    <property type="evidence" value="ECO:0007669"/>
    <property type="project" value="UniProtKB-KW"/>
</dbReference>
<evidence type="ECO:0000313" key="7">
    <source>
        <dbReference type="Proteomes" id="UP000220840"/>
    </source>
</evidence>
<dbReference type="GO" id="GO:1901135">
    <property type="term" value="P:carbohydrate derivative metabolic process"/>
    <property type="evidence" value="ECO:0007669"/>
    <property type="project" value="InterPro"/>
</dbReference>
<accession>A0A2A7MIR9</accession>
<dbReference type="GO" id="GO:0003700">
    <property type="term" value="F:DNA-binding transcription factor activity"/>
    <property type="evidence" value="ECO:0007669"/>
    <property type="project" value="InterPro"/>
</dbReference>
<dbReference type="PROSITE" id="PS51071">
    <property type="entry name" value="HTH_RPIR"/>
    <property type="match status" value="1"/>
</dbReference>
<dbReference type="EMBL" id="PDCJ01000001">
    <property type="protein sequence ID" value="PEG31594.1"/>
    <property type="molecule type" value="Genomic_DNA"/>
</dbReference>
<dbReference type="RefSeq" id="WP_058295748.1">
    <property type="nucleotide sequence ID" value="NZ_CAMRXB010000023.1"/>
</dbReference>
<dbReference type="SUPFAM" id="SSF53697">
    <property type="entry name" value="SIS domain"/>
    <property type="match status" value="1"/>
</dbReference>
<dbReference type="InterPro" id="IPR000281">
    <property type="entry name" value="HTH_RpiR"/>
</dbReference>
<name>A0A2A7MIR9_9CLOT</name>
<dbReference type="SUPFAM" id="SSF46689">
    <property type="entry name" value="Homeodomain-like"/>
    <property type="match status" value="1"/>
</dbReference>
<evidence type="ECO:0000256" key="1">
    <source>
        <dbReference type="ARBA" id="ARBA00023015"/>
    </source>
</evidence>
<dbReference type="InterPro" id="IPR035472">
    <property type="entry name" value="RpiR-like_SIS"/>
</dbReference>
<dbReference type="InterPro" id="IPR036388">
    <property type="entry name" value="WH-like_DNA-bd_sf"/>
</dbReference>
<protein>
    <submittedName>
        <fullName evidence="6">MurR/RpiR family transcriptional regulator</fullName>
    </submittedName>
</protein>
<dbReference type="PANTHER" id="PTHR30514">
    <property type="entry name" value="GLUCOKINASE"/>
    <property type="match status" value="1"/>
</dbReference>
<evidence type="ECO:0000256" key="2">
    <source>
        <dbReference type="ARBA" id="ARBA00023125"/>
    </source>
</evidence>
<gene>
    <name evidence="6" type="ORF">CQ394_07790</name>
</gene>
<dbReference type="GO" id="GO:0097367">
    <property type="term" value="F:carbohydrate derivative binding"/>
    <property type="evidence" value="ECO:0007669"/>
    <property type="project" value="InterPro"/>
</dbReference>
<evidence type="ECO:0000259" key="5">
    <source>
        <dbReference type="PROSITE" id="PS51464"/>
    </source>
</evidence>
<feature type="domain" description="SIS" evidence="5">
    <location>
        <begin position="131"/>
        <end position="267"/>
    </location>
</feature>
<evidence type="ECO:0000259" key="4">
    <source>
        <dbReference type="PROSITE" id="PS51071"/>
    </source>
</evidence>
<dbReference type="CDD" id="cd05013">
    <property type="entry name" value="SIS_RpiR"/>
    <property type="match status" value="1"/>
</dbReference>
<keyword evidence="1" id="KW-0805">Transcription regulation</keyword>
<feature type="domain" description="HTH rpiR-type" evidence="4">
    <location>
        <begin position="10"/>
        <end position="86"/>
    </location>
</feature>
<organism evidence="6 7">
    <name type="scientific">Clostridium neonatale</name>
    <dbReference type="NCBI Taxonomy" id="137838"/>
    <lineage>
        <taxon>Bacteria</taxon>
        <taxon>Bacillati</taxon>
        <taxon>Bacillota</taxon>
        <taxon>Clostridia</taxon>
        <taxon>Eubacteriales</taxon>
        <taxon>Clostridiaceae</taxon>
        <taxon>Clostridium</taxon>
    </lineage>
</organism>
<proteinExistence type="predicted"/>
<dbReference type="PANTHER" id="PTHR30514:SF1">
    <property type="entry name" value="HTH-TYPE TRANSCRIPTIONAL REGULATOR HEXR-RELATED"/>
    <property type="match status" value="1"/>
</dbReference>
<keyword evidence="2" id="KW-0238">DNA-binding</keyword>
<reference evidence="6 7" key="1">
    <citation type="submission" date="2017-10" db="EMBL/GenBank/DDBJ databases">
        <title>Effective Description of Clostridium neonatale sp. nov. linked to necrotizing enterocolitis in neonates and a clarification of species assignable to the genus Clostridium (Prazmowski 1880) emend. Lawson and Rainey 2016.</title>
        <authorList>
            <person name="Bernard K."/>
            <person name="Burdz T."/>
            <person name="Wiebe D."/>
            <person name="Balcewich B."/>
            <person name="Alfa M."/>
            <person name="Bernier A.-M."/>
        </authorList>
    </citation>
    <scope>NUCLEOTIDE SEQUENCE [LARGE SCALE GENOMIC DNA]</scope>
    <source>
        <strain evidence="6 7">LCDC99A005</strain>
    </source>
</reference>
<dbReference type="Gene3D" id="3.40.50.10490">
    <property type="entry name" value="Glucose-6-phosphate isomerase like protein, domain 1"/>
    <property type="match status" value="1"/>
</dbReference>
<dbReference type="STRING" id="137838.GCA_001458595_03029"/>
<evidence type="ECO:0000313" key="6">
    <source>
        <dbReference type="EMBL" id="PEG31594.1"/>
    </source>
</evidence>
<dbReference type="Pfam" id="PF01418">
    <property type="entry name" value="HTH_6"/>
    <property type="match status" value="1"/>
</dbReference>
<dbReference type="InterPro" id="IPR001347">
    <property type="entry name" value="SIS_dom"/>
</dbReference>
<dbReference type="InterPro" id="IPR046348">
    <property type="entry name" value="SIS_dom_sf"/>
</dbReference>
<keyword evidence="7" id="KW-1185">Reference proteome</keyword>
<dbReference type="Proteomes" id="UP000220840">
    <property type="component" value="Unassembled WGS sequence"/>
</dbReference>
<dbReference type="InterPro" id="IPR047640">
    <property type="entry name" value="RpiR-like"/>
</dbReference>
<comment type="caution">
    <text evidence="6">The sequence shown here is derived from an EMBL/GenBank/DDBJ whole genome shotgun (WGS) entry which is preliminary data.</text>
</comment>
<dbReference type="PROSITE" id="PS51464">
    <property type="entry name" value="SIS"/>
    <property type="match status" value="1"/>
</dbReference>
<keyword evidence="3" id="KW-0804">Transcription</keyword>
<dbReference type="OrthoDB" id="63027at2"/>
<dbReference type="InterPro" id="IPR009057">
    <property type="entry name" value="Homeodomain-like_sf"/>
</dbReference>
<dbReference type="AlphaFoldDB" id="A0A2A7MIR9"/>
<dbReference type="Gene3D" id="1.10.10.10">
    <property type="entry name" value="Winged helix-like DNA-binding domain superfamily/Winged helix DNA-binding domain"/>
    <property type="match status" value="1"/>
</dbReference>
<evidence type="ECO:0000256" key="3">
    <source>
        <dbReference type="ARBA" id="ARBA00023163"/>
    </source>
</evidence>